<dbReference type="SUPFAM" id="SSF53187">
    <property type="entry name" value="Zn-dependent exopeptidases"/>
    <property type="match status" value="1"/>
</dbReference>
<dbReference type="PIRSF" id="PIRSF005962">
    <property type="entry name" value="Pept_M20D_amidohydro"/>
    <property type="match status" value="1"/>
</dbReference>
<feature type="domain" description="Peptidase M20 dimerisation" evidence="6">
    <location>
        <begin position="188"/>
        <end position="286"/>
    </location>
</feature>
<name>A0AAW8TVI1_9ENTE</name>
<feature type="binding site" evidence="5">
    <location>
        <position position="359"/>
    </location>
    <ligand>
        <name>Mn(2+)</name>
        <dbReference type="ChEBI" id="CHEBI:29035"/>
        <label>2</label>
    </ligand>
</feature>
<feature type="binding site" evidence="5">
    <location>
        <position position="103"/>
    </location>
    <ligand>
        <name>Mn(2+)</name>
        <dbReference type="ChEBI" id="CHEBI:29035"/>
        <label>2</label>
    </ligand>
</feature>
<dbReference type="GO" id="GO:0050118">
    <property type="term" value="F:N-acetyldiaminopimelate deacetylase activity"/>
    <property type="evidence" value="ECO:0007669"/>
    <property type="project" value="UniProtKB-ARBA"/>
</dbReference>
<dbReference type="Gene3D" id="3.30.70.360">
    <property type="match status" value="1"/>
</dbReference>
<keyword evidence="2" id="KW-0378">Hydrolase</keyword>
<evidence type="ECO:0000313" key="7">
    <source>
        <dbReference type="EMBL" id="MDT2808950.1"/>
    </source>
</evidence>
<dbReference type="GO" id="GO:0019877">
    <property type="term" value="P:diaminopimelate biosynthetic process"/>
    <property type="evidence" value="ECO:0007669"/>
    <property type="project" value="UniProtKB-KW"/>
</dbReference>
<feature type="binding site" evidence="5">
    <location>
        <position position="165"/>
    </location>
    <ligand>
        <name>Mn(2+)</name>
        <dbReference type="ChEBI" id="CHEBI:29035"/>
        <label>2</label>
    </ligand>
</feature>
<dbReference type="Proteomes" id="UP001256711">
    <property type="component" value="Unassembled WGS sequence"/>
</dbReference>
<sequence length="391" mass="42755">MQITKEVAALLPQVKRWRRDLHQIPELGLAEYETCRYLKKELKTMGVPDTAIHQPLETALVVVLEGATAGKCVAFRTDIDALPVTEATGVNFASRYPGRMHACGHDGHAATMLGFTQYLLAHKQALVGRVVLIFQPAEEGPGGAQLLLDTGLLQELGVEQIVGLHVFPEFPEGVIAARSGGMMARNGEVTITVTGRSAHGAQPQQGQDAILAMSAVVQALHSIISRNLSPLDSAVLTFGKISGGEAMNIIPGKVTLEGTMRAFDDDVYETMVTRIETIVNQVAAGYDCHGEVEFRHMYRVVDNDPQMVAALEKVAQDSYVTTPPYLLAEDFSMYQQVFPGLFFFVGTRDEERGYIHPLHSNKMQFDEKNLLGGIQCYLGLLAEFNQKGAKL</sequence>
<dbReference type="InterPro" id="IPR017439">
    <property type="entry name" value="Amidohydrolase"/>
</dbReference>
<keyword evidence="3" id="KW-0220">Diaminopimelate biosynthesis</keyword>
<accession>A0AAW8TVI1</accession>
<evidence type="ECO:0000256" key="3">
    <source>
        <dbReference type="ARBA" id="ARBA00022915"/>
    </source>
</evidence>
<dbReference type="SUPFAM" id="SSF55031">
    <property type="entry name" value="Bacterial exopeptidase dimerisation domain"/>
    <property type="match status" value="1"/>
</dbReference>
<dbReference type="Pfam" id="PF07687">
    <property type="entry name" value="M20_dimer"/>
    <property type="match status" value="1"/>
</dbReference>
<dbReference type="InterPro" id="IPR002933">
    <property type="entry name" value="Peptidase_M20"/>
</dbReference>
<dbReference type="FunFam" id="3.30.70.360:FF:000001">
    <property type="entry name" value="N-acetyldiaminopimelate deacetylase"/>
    <property type="match status" value="1"/>
</dbReference>
<keyword evidence="5" id="KW-0464">Manganese</keyword>
<dbReference type="NCBIfam" id="TIGR01891">
    <property type="entry name" value="amidohydrolases"/>
    <property type="match status" value="1"/>
</dbReference>
<dbReference type="PANTHER" id="PTHR11014:SF63">
    <property type="entry name" value="METALLOPEPTIDASE, PUTATIVE (AFU_ORTHOLOGUE AFUA_6G09600)-RELATED"/>
    <property type="match status" value="1"/>
</dbReference>
<dbReference type="Pfam" id="PF01546">
    <property type="entry name" value="Peptidase_M20"/>
    <property type="match status" value="1"/>
</dbReference>
<comment type="cofactor">
    <cofactor evidence="5">
        <name>Mn(2+)</name>
        <dbReference type="ChEBI" id="CHEBI:29035"/>
    </cofactor>
    <text evidence="5">The Mn(2+) ion enhances activity.</text>
</comment>
<evidence type="ECO:0000256" key="1">
    <source>
        <dbReference type="ARBA" id="ARBA00022605"/>
    </source>
</evidence>
<feature type="binding site" evidence="5">
    <location>
        <position position="105"/>
    </location>
    <ligand>
        <name>Mn(2+)</name>
        <dbReference type="ChEBI" id="CHEBI:29035"/>
        <label>2</label>
    </ligand>
</feature>
<evidence type="ECO:0000259" key="6">
    <source>
        <dbReference type="Pfam" id="PF07687"/>
    </source>
</evidence>
<dbReference type="RefSeq" id="WP_270596182.1">
    <property type="nucleotide sequence ID" value="NZ_JAQESC010000001.1"/>
</dbReference>
<dbReference type="InterPro" id="IPR011650">
    <property type="entry name" value="Peptidase_M20_dimer"/>
</dbReference>
<dbReference type="GO" id="GO:0009085">
    <property type="term" value="P:lysine biosynthetic process"/>
    <property type="evidence" value="ECO:0007669"/>
    <property type="project" value="UniProtKB-KW"/>
</dbReference>
<organism evidence="7 8">
    <name type="scientific">Enterococcus asini</name>
    <dbReference type="NCBI Taxonomy" id="57732"/>
    <lineage>
        <taxon>Bacteria</taxon>
        <taxon>Bacillati</taxon>
        <taxon>Bacillota</taxon>
        <taxon>Bacilli</taxon>
        <taxon>Lactobacillales</taxon>
        <taxon>Enterococcaceae</taxon>
        <taxon>Enterococcus</taxon>
    </lineage>
</organism>
<dbReference type="GO" id="GO:0046872">
    <property type="term" value="F:metal ion binding"/>
    <property type="evidence" value="ECO:0007669"/>
    <property type="project" value="UniProtKB-KW"/>
</dbReference>
<dbReference type="Gene3D" id="3.40.630.10">
    <property type="entry name" value="Zn peptidases"/>
    <property type="match status" value="1"/>
</dbReference>
<evidence type="ECO:0000256" key="4">
    <source>
        <dbReference type="ARBA" id="ARBA00023154"/>
    </source>
</evidence>
<keyword evidence="5" id="KW-0479">Metal-binding</keyword>
<feature type="binding site" evidence="5">
    <location>
        <position position="139"/>
    </location>
    <ligand>
        <name>Mn(2+)</name>
        <dbReference type="ChEBI" id="CHEBI:29035"/>
        <label>2</label>
    </ligand>
</feature>
<dbReference type="AlphaFoldDB" id="A0AAW8TVI1"/>
<keyword evidence="1" id="KW-0028">Amino-acid biosynthesis</keyword>
<dbReference type="CDD" id="cd03886">
    <property type="entry name" value="M20_Acy1"/>
    <property type="match status" value="1"/>
</dbReference>
<dbReference type="EMBL" id="JARQBJ010000001">
    <property type="protein sequence ID" value="MDT2808950.1"/>
    <property type="molecule type" value="Genomic_DNA"/>
</dbReference>
<dbReference type="PANTHER" id="PTHR11014">
    <property type="entry name" value="PEPTIDASE M20 FAMILY MEMBER"/>
    <property type="match status" value="1"/>
</dbReference>
<evidence type="ECO:0000256" key="2">
    <source>
        <dbReference type="ARBA" id="ARBA00022801"/>
    </source>
</evidence>
<proteinExistence type="predicted"/>
<dbReference type="InterPro" id="IPR036264">
    <property type="entry name" value="Bact_exopeptidase_dim_dom"/>
</dbReference>
<evidence type="ECO:0000313" key="8">
    <source>
        <dbReference type="Proteomes" id="UP001256711"/>
    </source>
</evidence>
<comment type="caution">
    <text evidence="7">The sequence shown here is derived from an EMBL/GenBank/DDBJ whole genome shotgun (WGS) entry which is preliminary data.</text>
</comment>
<gene>
    <name evidence="7" type="ORF">P7H43_00345</name>
</gene>
<reference evidence="7" key="1">
    <citation type="submission" date="2023-03" db="EMBL/GenBank/DDBJ databases">
        <authorList>
            <person name="Shen W."/>
            <person name="Cai J."/>
        </authorList>
    </citation>
    <scope>NUCLEOTIDE SEQUENCE</scope>
    <source>
        <strain evidence="7">B226-2</strain>
    </source>
</reference>
<evidence type="ECO:0000256" key="5">
    <source>
        <dbReference type="PIRSR" id="PIRSR005962-1"/>
    </source>
</evidence>
<keyword evidence="4" id="KW-0457">Lysine biosynthesis</keyword>
<protein>
    <submittedName>
        <fullName evidence="7">M20 family metallopeptidase</fullName>
    </submittedName>
</protein>